<name>A0A8X6SL81_TRICX</name>
<evidence type="ECO:0000313" key="1">
    <source>
        <dbReference type="EMBL" id="GFY15764.1"/>
    </source>
</evidence>
<proteinExistence type="predicted"/>
<dbReference type="EMBL" id="BMAU01021335">
    <property type="protein sequence ID" value="GFY15764.1"/>
    <property type="molecule type" value="Genomic_DNA"/>
</dbReference>
<accession>A0A8X6SL81</accession>
<protein>
    <submittedName>
        <fullName evidence="1">Uncharacterized protein</fullName>
    </submittedName>
</protein>
<sequence length="159" mass="17785">MDLVLLNQSQVTPKLEPHSRRTLTGGLLTTTDLTCIHFLYTAGLQAQDSNPPYSGHKSVIIIRCRLSGGPWSPSCPRENFVGRQKNVEYFEDDTGESSSQVFMDKSLLLVFEGSFPSANEDHRKEGLIHVKYVKGQSFPIGMVWKFRLAGTSSYVVLFT</sequence>
<gene>
    <name evidence="1" type="ORF">TNCV_1284091</name>
</gene>
<reference evidence="1" key="1">
    <citation type="submission" date="2020-08" db="EMBL/GenBank/DDBJ databases">
        <title>Multicomponent nature underlies the extraordinary mechanical properties of spider dragline silk.</title>
        <authorList>
            <person name="Kono N."/>
            <person name="Nakamura H."/>
            <person name="Mori M."/>
            <person name="Yoshida Y."/>
            <person name="Ohtoshi R."/>
            <person name="Malay A.D."/>
            <person name="Moran D.A.P."/>
            <person name="Tomita M."/>
            <person name="Numata K."/>
            <person name="Arakawa K."/>
        </authorList>
    </citation>
    <scope>NUCLEOTIDE SEQUENCE</scope>
</reference>
<evidence type="ECO:0000313" key="2">
    <source>
        <dbReference type="Proteomes" id="UP000887159"/>
    </source>
</evidence>
<dbReference type="Proteomes" id="UP000887159">
    <property type="component" value="Unassembled WGS sequence"/>
</dbReference>
<organism evidence="1 2">
    <name type="scientific">Trichonephila clavipes</name>
    <name type="common">Golden silk orbweaver</name>
    <name type="synonym">Nephila clavipes</name>
    <dbReference type="NCBI Taxonomy" id="2585209"/>
    <lineage>
        <taxon>Eukaryota</taxon>
        <taxon>Metazoa</taxon>
        <taxon>Ecdysozoa</taxon>
        <taxon>Arthropoda</taxon>
        <taxon>Chelicerata</taxon>
        <taxon>Arachnida</taxon>
        <taxon>Araneae</taxon>
        <taxon>Araneomorphae</taxon>
        <taxon>Entelegynae</taxon>
        <taxon>Araneoidea</taxon>
        <taxon>Nephilidae</taxon>
        <taxon>Trichonephila</taxon>
    </lineage>
</organism>
<comment type="caution">
    <text evidence="1">The sequence shown here is derived from an EMBL/GenBank/DDBJ whole genome shotgun (WGS) entry which is preliminary data.</text>
</comment>
<keyword evidence="2" id="KW-1185">Reference proteome</keyword>
<dbReference type="AlphaFoldDB" id="A0A8X6SL81"/>